<dbReference type="PANTHER" id="PTHR46239:SF1">
    <property type="entry name" value="DNA REPAIR PROTEIN RAD51 HOMOLOG 3"/>
    <property type="match status" value="1"/>
</dbReference>
<evidence type="ECO:0000256" key="5">
    <source>
        <dbReference type="ARBA" id="ARBA00023204"/>
    </source>
</evidence>
<dbReference type="InterPro" id="IPR020588">
    <property type="entry name" value="RecA_ATP-bd"/>
</dbReference>
<keyword evidence="2" id="KW-0547">Nucleotide-binding</keyword>
<dbReference type="InterPro" id="IPR027417">
    <property type="entry name" value="P-loop_NTPase"/>
</dbReference>
<evidence type="ECO:0000256" key="4">
    <source>
        <dbReference type="ARBA" id="ARBA00022840"/>
    </source>
</evidence>
<evidence type="ECO:0000256" key="1">
    <source>
        <dbReference type="ARBA" id="ARBA00004123"/>
    </source>
</evidence>
<keyword evidence="4" id="KW-0067">ATP-binding</keyword>
<feature type="domain" description="RecA family profile 1" evidence="8">
    <location>
        <begin position="38"/>
        <end position="245"/>
    </location>
</feature>
<name>A0ABR2V796_9PEZI</name>
<keyword evidence="3" id="KW-0227">DNA damage</keyword>
<accession>A0ABR2V796</accession>
<comment type="caution">
    <text evidence="9">The sequence shown here is derived from an EMBL/GenBank/DDBJ whole genome shotgun (WGS) entry which is preliminary data.</text>
</comment>
<dbReference type="InterPro" id="IPR052093">
    <property type="entry name" value="HR_Repair_Mediator"/>
</dbReference>
<proteinExistence type="predicted"/>
<evidence type="ECO:0000259" key="8">
    <source>
        <dbReference type="PROSITE" id="PS50162"/>
    </source>
</evidence>
<feature type="compositionally biased region" description="Basic and acidic residues" evidence="7">
    <location>
        <begin position="385"/>
        <end position="418"/>
    </location>
</feature>
<dbReference type="SUPFAM" id="SSF52540">
    <property type="entry name" value="P-loop containing nucleoside triphosphate hydrolases"/>
    <property type="match status" value="1"/>
</dbReference>
<feature type="region of interest" description="Disordered" evidence="7">
    <location>
        <begin position="356"/>
        <end position="425"/>
    </location>
</feature>
<evidence type="ECO:0000256" key="2">
    <source>
        <dbReference type="ARBA" id="ARBA00022741"/>
    </source>
</evidence>
<protein>
    <submittedName>
        <fullName evidence="9">RecA family profile 1 domain-containing protein</fullName>
    </submittedName>
</protein>
<dbReference type="Gene3D" id="3.40.50.300">
    <property type="entry name" value="P-loop containing nucleotide triphosphate hydrolases"/>
    <property type="match status" value="1"/>
</dbReference>
<reference evidence="9 10" key="1">
    <citation type="journal article" date="2024" name="J. Plant Pathol.">
        <title>Sequence and assembly of the genome of Seiridium unicorne, isolate CBS 538.82, causal agent of cypress canker disease.</title>
        <authorList>
            <person name="Scali E."/>
            <person name="Rocca G.D."/>
            <person name="Danti R."/>
            <person name="Garbelotto M."/>
            <person name="Barberini S."/>
            <person name="Baroncelli R."/>
            <person name="Emiliani G."/>
        </authorList>
    </citation>
    <scope>NUCLEOTIDE SEQUENCE [LARGE SCALE GENOMIC DNA]</scope>
    <source>
        <strain evidence="9 10">BM-138-508</strain>
    </source>
</reference>
<evidence type="ECO:0000313" key="9">
    <source>
        <dbReference type="EMBL" id="KAK9422411.1"/>
    </source>
</evidence>
<evidence type="ECO:0000256" key="6">
    <source>
        <dbReference type="ARBA" id="ARBA00023242"/>
    </source>
</evidence>
<evidence type="ECO:0000313" key="10">
    <source>
        <dbReference type="Proteomes" id="UP001408356"/>
    </source>
</evidence>
<dbReference type="PANTHER" id="PTHR46239">
    <property type="entry name" value="DNA REPAIR PROTEIN RAD51 HOMOLOG 3 RAD51C"/>
    <property type="match status" value="1"/>
</dbReference>
<feature type="compositionally biased region" description="Acidic residues" evidence="7">
    <location>
        <begin position="356"/>
        <end position="365"/>
    </location>
</feature>
<dbReference type="Proteomes" id="UP001408356">
    <property type="component" value="Unassembled WGS sequence"/>
</dbReference>
<dbReference type="EMBL" id="JARVKF010000113">
    <property type="protein sequence ID" value="KAK9422411.1"/>
    <property type="molecule type" value="Genomic_DNA"/>
</dbReference>
<keyword evidence="6" id="KW-0539">Nucleus</keyword>
<keyword evidence="10" id="KW-1185">Reference proteome</keyword>
<gene>
    <name evidence="9" type="ORF">SUNI508_04767</name>
</gene>
<dbReference type="CDD" id="cd01393">
    <property type="entry name" value="RecA-like"/>
    <property type="match status" value="1"/>
</dbReference>
<evidence type="ECO:0000256" key="3">
    <source>
        <dbReference type="ARBA" id="ARBA00022763"/>
    </source>
</evidence>
<sequence>MDHHSVHGQDIASFDLPSTHRLPTVSALDALEGLGNDPKRYVATGLENLDRALGPEADGASQGSARPAGFSRGQVIEIWGPPGSGKTTFGLQLASDALKKGGKVVWGFASCKYFSAKCGIDGYRPVCGTRLSSILEDDSASAACGSLEARSLDVMHFTCPTLAHFIALLCRPTASCIPEGTSLLVVDSLSALVNQAFPKVPESRNAPKGVFNTSTRRLQILQSTISSLQKLAATRDLTIVILSHCATRMQAERGATLIPAINTSSWEQGIATRLVLFRDWSFKDDQVSGVRFAGIQRLNGKGYADGAGAIFAFDINDKGLISVAHDGRQLSVLMTSTSHSKRKLGETNFEIANSEEEYGWEDEDSTQLPPNPSQWQGSEDLLVGQHDEDGNRGDEDFDEQSVHGEESGLQLDLHHDLDNANEESD</sequence>
<comment type="subcellular location">
    <subcellularLocation>
        <location evidence="1">Nucleus</location>
    </subcellularLocation>
</comment>
<evidence type="ECO:0000256" key="7">
    <source>
        <dbReference type="SAM" id="MobiDB-lite"/>
    </source>
</evidence>
<keyword evidence="5" id="KW-0234">DNA repair</keyword>
<organism evidence="9 10">
    <name type="scientific">Seiridium unicorne</name>
    <dbReference type="NCBI Taxonomy" id="138068"/>
    <lineage>
        <taxon>Eukaryota</taxon>
        <taxon>Fungi</taxon>
        <taxon>Dikarya</taxon>
        <taxon>Ascomycota</taxon>
        <taxon>Pezizomycotina</taxon>
        <taxon>Sordariomycetes</taxon>
        <taxon>Xylariomycetidae</taxon>
        <taxon>Amphisphaeriales</taxon>
        <taxon>Sporocadaceae</taxon>
        <taxon>Seiridium</taxon>
    </lineage>
</organism>
<dbReference type="PROSITE" id="PS50162">
    <property type="entry name" value="RECA_2"/>
    <property type="match status" value="1"/>
</dbReference>